<reference evidence="3 4" key="1">
    <citation type="submission" date="2018-06" db="EMBL/GenBank/DDBJ databases">
        <title>Population genomics shows no distinction between pathogenic Candida krusei and environmental Pichia kudriavzevii: One species, four names.</title>
        <authorList>
            <person name="Douglass A.P."/>
            <person name="Offei B."/>
            <person name="Braun-Galleani S."/>
            <person name="Coughlan A.Y."/>
            <person name="Martos A."/>
            <person name="Ortiz-Merino R.A."/>
            <person name="Byrne K.P."/>
            <person name="Wolfe K.H."/>
        </authorList>
    </citation>
    <scope>NUCLEOTIDE SEQUENCE [LARGE SCALE GENOMIC DNA]</scope>
    <source>
        <strain evidence="3 4">CBS573</strain>
    </source>
</reference>
<dbReference type="Gene3D" id="3.30.710.10">
    <property type="entry name" value="Potassium Channel Kv1.1, Chain A"/>
    <property type="match status" value="1"/>
</dbReference>
<feature type="domain" description="BTB" evidence="2">
    <location>
        <begin position="793"/>
        <end position="850"/>
    </location>
</feature>
<dbReference type="InterPro" id="IPR011333">
    <property type="entry name" value="SKP1/BTB/POZ_sf"/>
</dbReference>
<feature type="region of interest" description="Disordered" evidence="1">
    <location>
        <begin position="1197"/>
        <end position="1239"/>
    </location>
</feature>
<proteinExistence type="predicted"/>
<dbReference type="KEGG" id="pkz:C5L36_0D06130"/>
<evidence type="ECO:0000259" key="2">
    <source>
        <dbReference type="PROSITE" id="PS50097"/>
    </source>
</evidence>
<feature type="compositionally biased region" description="Basic and acidic residues" evidence="1">
    <location>
        <begin position="1207"/>
        <end position="1232"/>
    </location>
</feature>
<feature type="region of interest" description="Disordered" evidence="1">
    <location>
        <begin position="1350"/>
        <end position="1436"/>
    </location>
</feature>
<dbReference type="SUPFAM" id="SSF50985">
    <property type="entry name" value="RCC1/BLIP-II"/>
    <property type="match status" value="1"/>
</dbReference>
<gene>
    <name evidence="3" type="ORF">C5L36_0D06130</name>
</gene>
<accession>A0A2U9R939</accession>
<dbReference type="InterPro" id="IPR000210">
    <property type="entry name" value="BTB/POZ_dom"/>
</dbReference>
<dbReference type="SUPFAM" id="SSF54695">
    <property type="entry name" value="POZ domain"/>
    <property type="match status" value="1"/>
</dbReference>
<feature type="region of interest" description="Disordered" evidence="1">
    <location>
        <begin position="1054"/>
        <end position="1134"/>
    </location>
</feature>
<dbReference type="VEuPathDB" id="FungiDB:C5L36_0D06130"/>
<keyword evidence="4" id="KW-1185">Reference proteome</keyword>
<dbReference type="EMBL" id="CP028776">
    <property type="protein sequence ID" value="AWU77887.1"/>
    <property type="molecule type" value="Genomic_DNA"/>
</dbReference>
<dbReference type="Gene3D" id="2.130.10.30">
    <property type="entry name" value="Regulator of chromosome condensation 1/beta-lactamase-inhibitor protein II"/>
    <property type="match status" value="1"/>
</dbReference>
<dbReference type="RefSeq" id="XP_029323363.1">
    <property type="nucleotide sequence ID" value="XM_029467503.1"/>
</dbReference>
<dbReference type="PROSITE" id="PS50097">
    <property type="entry name" value="BTB"/>
    <property type="match status" value="1"/>
</dbReference>
<evidence type="ECO:0000256" key="1">
    <source>
        <dbReference type="SAM" id="MobiDB-lite"/>
    </source>
</evidence>
<feature type="compositionally biased region" description="Polar residues" evidence="1">
    <location>
        <begin position="1054"/>
        <end position="1069"/>
    </location>
</feature>
<dbReference type="InterPro" id="IPR009091">
    <property type="entry name" value="RCC1/BLIP-II"/>
</dbReference>
<dbReference type="Proteomes" id="UP000249293">
    <property type="component" value="Chromosome 4"/>
</dbReference>
<feature type="compositionally biased region" description="Low complexity" evidence="1">
    <location>
        <begin position="1114"/>
        <end position="1126"/>
    </location>
</feature>
<name>A0A2U9R939_PICKU</name>
<dbReference type="SMART" id="SM00225">
    <property type="entry name" value="BTB"/>
    <property type="match status" value="1"/>
</dbReference>
<dbReference type="GeneID" id="40385715"/>
<dbReference type="Pfam" id="PF00651">
    <property type="entry name" value="BTB"/>
    <property type="match status" value="1"/>
</dbReference>
<dbReference type="STRING" id="4909.A0A2U9R939"/>
<organism evidence="3 4">
    <name type="scientific">Pichia kudriavzevii</name>
    <name type="common">Yeast</name>
    <name type="synonym">Issatchenkia orientalis</name>
    <dbReference type="NCBI Taxonomy" id="4909"/>
    <lineage>
        <taxon>Eukaryota</taxon>
        <taxon>Fungi</taxon>
        <taxon>Dikarya</taxon>
        <taxon>Ascomycota</taxon>
        <taxon>Saccharomycotina</taxon>
        <taxon>Pichiomycetes</taxon>
        <taxon>Pichiales</taxon>
        <taxon>Pichiaceae</taxon>
        <taxon>Pichia</taxon>
    </lineage>
</organism>
<dbReference type="OrthoDB" id="1893551at2759"/>
<evidence type="ECO:0000313" key="3">
    <source>
        <dbReference type="EMBL" id="AWU77887.1"/>
    </source>
</evidence>
<dbReference type="CDD" id="cd18186">
    <property type="entry name" value="BTB_POZ_ZBTB_KLHL-like"/>
    <property type="match status" value="1"/>
</dbReference>
<evidence type="ECO:0000313" key="4">
    <source>
        <dbReference type="Proteomes" id="UP000249293"/>
    </source>
</evidence>
<sequence length="1436" mass="161164">MVKILLNLKIQELPKLLNHKDKNGMTPFDLLRSNLFSCATSNNSVYSIRQDGSFKAKYIEDNQPTAIKHSSSIIISTNSGEFLNFDLDDELLFPPPLTNTLLSFKIMKLVTSLSHSALITGDGRLYMTSFSANLLNSSFCRIKFFDDLWASGEIVTDISLTSSHAIVLTNLNKLYTFGTNIKRLNLYPSSDTAYPNTSVTLHPSNSSSSVISNSSSRASTSNLILNNGSNEYTKDYSSLIPLQVLTKSASLSKSSTPNSTGASSSVGNNFSLLTSLRALEPPNTDDSSSRLSGVTSSNNHTIVYSKDSLHIYGLNLGQFGPVTNSKSFTRENSGNSQVAQMASSAHVVWRYGNDPIFKVLAFDLATLVVTKSSAIHIYCSGLHVQMSLPSNQDIDKTWNSFKPRVLSTPKQIKKMVSPITGEKSDTINPNLSGSLNSTYSVLLLLDNGEVTMLTFPKYAESKDSFKEAVKFSTIWRPARLELKASDISIGEFKPNCNGAVLCTINGEVFKKGKTKWSRINGLTNISLVSIGFGFLPRGTFTNDLSPKIMMLREENAQLKHSVTIPKTKNEFAIFSPLSKFWRNSDYIDTQYEDIDFWGNEMIKSKKAVDGFDDELTEDDEYNRENGLLFSKHLNSKFTNRFSDFYQIMQSEEIFCINMILDEKDEPSGLKNEKFFDYPIHVKNTKSGFETTFTVHKRFFFNRLGIQSEQFSLDRKNLTFQFGENEGSIVGDLDIRSVAIFIHILYSDQETHTLTPMINFDQSICSGIERLSYTFSKVPFDEAMSRTFGDETCGDITVRLANDQQVKAWKYLLISRSEYFKQLFSNAWLDAKDVDFRHVEKSTWKLLMNYFQGLANDEIFYETIKGLIESNIKKINLNSVLLKRKPKAVLTENQDSYIENDDFVNLVLDLMYLSNELLLPDLKNLCELAIKDCITLDNYDVLLLHSYYSKSEQLFSNCSWFIFRNLLSSYNDPKTNYTALGDECCELLEQRLHELIEIYYTGGRQGLLGSRGIKNFKDDIESFNGHFLHEYLWDVYGVTDDDIFKHDALQRNKSGTVKQVRSSSVSSNIGDSRRHETDSPVQPRLDLGSAIDTKDENDAGSGFIVVEKGRRKSSTSKPKTSSPVPTRRSSKGGFRLSEDVKTFLSKENETAIGEDKPVIKEWTFRISNEGSSGDVLVGSSHDIDEILQQRTHKRTTLKSTKMTIPKLSQKERKQKEREEAEKQRLALENDRSKAKGTAVNSSPWNINNAWGVSTSKVVGTPVDDSLGPKSISKFTELNTAAVITPNKLTAVHFPTLEELRHAKKTTEFIPSAVLEELDEPVVPIKTLDEIRQEEEFARWWEEESRRVQREMGILVENKDTNRGSRGSRGNRGSKAHRGSRGNRGSKGSRGNRGSKESSGSANSGRDRGGDNSGRGNESGEGKGDKKKGRGEKSVTIK</sequence>
<feature type="compositionally biased region" description="Basic residues" evidence="1">
    <location>
        <begin position="1370"/>
        <end position="1379"/>
    </location>
</feature>
<protein>
    <recommendedName>
        <fullName evidence="2">BTB domain-containing protein</fullName>
    </recommendedName>
</protein>